<dbReference type="PANTHER" id="PTHR22878">
    <property type="entry name" value="DYNEIN HEAVY CHAIN 6, AXONEMAL-LIKE-RELATED"/>
    <property type="match status" value="1"/>
</dbReference>
<evidence type="ECO:0000256" key="22">
    <source>
        <dbReference type="SAM" id="SignalP"/>
    </source>
</evidence>
<dbReference type="FunFam" id="3.40.50.300:FF:000362">
    <property type="entry name" value="Dynein, axonemal, heavy chain 6"/>
    <property type="match status" value="1"/>
</dbReference>
<feature type="domain" description="EF-hand" evidence="23">
    <location>
        <begin position="2378"/>
        <end position="2413"/>
    </location>
</feature>
<evidence type="ECO:0000313" key="24">
    <source>
        <dbReference type="EMBL" id="KAH0511671.1"/>
    </source>
</evidence>
<dbReference type="FunFam" id="1.20.920.20:FF:000006">
    <property type="entry name" value="Dynein, axonemal, heavy chain 6"/>
    <property type="match status" value="1"/>
</dbReference>
<dbReference type="Gene3D" id="1.10.8.1220">
    <property type="match status" value="1"/>
</dbReference>
<keyword evidence="9" id="KW-0282">Flagellum</keyword>
<keyword evidence="22" id="KW-0732">Signal</keyword>
<dbReference type="PROSITE" id="PS50222">
    <property type="entry name" value="EF_HAND_2"/>
    <property type="match status" value="1"/>
</dbReference>
<dbReference type="InterPro" id="IPR041466">
    <property type="entry name" value="Dynein_AAA5_ext"/>
</dbReference>
<evidence type="ECO:0000256" key="11">
    <source>
        <dbReference type="ARBA" id="ARBA00023054"/>
    </source>
</evidence>
<feature type="coiled-coil region" evidence="20">
    <location>
        <begin position="706"/>
        <end position="743"/>
    </location>
</feature>
<comment type="caution">
    <text evidence="24">The sequence shown here is derived from an EMBL/GenBank/DDBJ whole genome shotgun (WGS) entry which is preliminary data.</text>
</comment>
<dbReference type="FunFam" id="1.10.8.720:FF:000001">
    <property type="entry name" value="dynein heavy chain 7, axonemal"/>
    <property type="match status" value="1"/>
</dbReference>
<dbReference type="GO" id="GO:0005858">
    <property type="term" value="C:axonemal dynein complex"/>
    <property type="evidence" value="ECO:0007669"/>
    <property type="project" value="UniProtKB-ARBA"/>
</dbReference>
<dbReference type="FunFam" id="1.20.140.100:FF:000004">
    <property type="entry name" value="Dynein axonemal heavy chain 6"/>
    <property type="match status" value="1"/>
</dbReference>
<protein>
    <recommendedName>
        <fullName evidence="17">Dynein axonemal heavy chain 7</fullName>
    </recommendedName>
    <alternativeName>
        <fullName evidence="19">Axonemal beta dynein heavy chain 7</fullName>
    </alternativeName>
    <alternativeName>
        <fullName evidence="18">Ciliary dynein heavy chain 7</fullName>
    </alternativeName>
</protein>
<dbReference type="Pfam" id="PF12777">
    <property type="entry name" value="MT"/>
    <property type="match status" value="1"/>
</dbReference>
<evidence type="ECO:0000256" key="13">
    <source>
        <dbReference type="ARBA" id="ARBA00023175"/>
    </source>
</evidence>
<dbReference type="FunFam" id="3.20.180.20:FF:000003">
    <property type="entry name" value="Dynein heavy chain 12, axonemal"/>
    <property type="match status" value="1"/>
</dbReference>
<evidence type="ECO:0000256" key="21">
    <source>
        <dbReference type="SAM" id="MobiDB-lite"/>
    </source>
</evidence>
<name>A0A8J6KVH5_MICOH</name>
<feature type="coiled-coil region" evidence="20">
    <location>
        <begin position="2969"/>
        <end position="3017"/>
    </location>
</feature>
<dbReference type="Gene3D" id="3.20.180.20">
    <property type="entry name" value="Dynein heavy chain, N-terminal domain 2"/>
    <property type="match status" value="1"/>
</dbReference>
<dbReference type="InterPro" id="IPR041589">
    <property type="entry name" value="DNAH3_AAA_lid_1"/>
</dbReference>
<dbReference type="GO" id="GO:0031514">
    <property type="term" value="C:motile cilium"/>
    <property type="evidence" value="ECO:0007669"/>
    <property type="project" value="UniProtKB-SubCell"/>
</dbReference>
<dbReference type="InterPro" id="IPR042228">
    <property type="entry name" value="Dynein_linker_3"/>
</dbReference>
<dbReference type="GO" id="GO:0007018">
    <property type="term" value="P:microtubule-based movement"/>
    <property type="evidence" value="ECO:0007669"/>
    <property type="project" value="InterPro"/>
</dbReference>
<evidence type="ECO:0000256" key="14">
    <source>
        <dbReference type="ARBA" id="ARBA00023212"/>
    </source>
</evidence>
<dbReference type="Gene3D" id="1.20.920.30">
    <property type="match status" value="1"/>
</dbReference>
<keyword evidence="8" id="KW-0067">ATP-binding</keyword>
<dbReference type="Gene3D" id="1.20.920.20">
    <property type="match status" value="1"/>
</dbReference>
<dbReference type="FunFam" id="3.40.50.300:FF:000223">
    <property type="entry name" value="Dynein heavy chain 3, axonemal"/>
    <property type="match status" value="1"/>
</dbReference>
<feature type="compositionally biased region" description="Basic and acidic residues" evidence="21">
    <location>
        <begin position="107"/>
        <end position="116"/>
    </location>
</feature>
<feature type="chain" id="PRO_5035184636" description="Dynein axonemal heavy chain 7" evidence="22">
    <location>
        <begin position="19"/>
        <end position="4158"/>
    </location>
</feature>
<dbReference type="InterPro" id="IPR024317">
    <property type="entry name" value="Dynein_heavy_chain_D4_dom"/>
</dbReference>
<dbReference type="FunFam" id="1.10.472.130:FF:000005">
    <property type="entry name" value="Dynein axonemal heavy chain 7"/>
    <property type="match status" value="1"/>
</dbReference>
<evidence type="ECO:0000256" key="19">
    <source>
        <dbReference type="ARBA" id="ARBA00082102"/>
    </source>
</evidence>
<dbReference type="FunFam" id="1.20.920.30:FF:000002">
    <property type="entry name" value="Dynein axonemal heavy chain 3"/>
    <property type="match status" value="1"/>
</dbReference>
<evidence type="ECO:0000256" key="6">
    <source>
        <dbReference type="ARBA" id="ARBA00022737"/>
    </source>
</evidence>
<evidence type="ECO:0000256" key="15">
    <source>
        <dbReference type="ARBA" id="ARBA00023273"/>
    </source>
</evidence>
<evidence type="ECO:0000256" key="17">
    <source>
        <dbReference type="ARBA" id="ARBA00071816"/>
    </source>
</evidence>
<dbReference type="Gene3D" id="1.10.287.2620">
    <property type="match status" value="1"/>
</dbReference>
<evidence type="ECO:0000256" key="10">
    <source>
        <dbReference type="ARBA" id="ARBA00023017"/>
    </source>
</evidence>
<evidence type="ECO:0000256" key="18">
    <source>
        <dbReference type="ARBA" id="ARBA00078543"/>
    </source>
</evidence>
<dbReference type="FunFam" id="3.40.50.300:FF:000044">
    <property type="entry name" value="Dynein heavy chain 5, axonemal"/>
    <property type="match status" value="1"/>
</dbReference>
<dbReference type="Pfam" id="PF18198">
    <property type="entry name" value="AAA_lid_11"/>
    <property type="match status" value="1"/>
</dbReference>
<evidence type="ECO:0000313" key="25">
    <source>
        <dbReference type="Proteomes" id="UP000710432"/>
    </source>
</evidence>
<dbReference type="InterPro" id="IPR043160">
    <property type="entry name" value="Dynein_C_barrel"/>
</dbReference>
<keyword evidence="7" id="KW-0547">Nucleotide-binding</keyword>
<evidence type="ECO:0000259" key="23">
    <source>
        <dbReference type="PROSITE" id="PS50222"/>
    </source>
</evidence>
<keyword evidence="12" id="KW-0969">Cilium</keyword>
<evidence type="ECO:0000256" key="3">
    <source>
        <dbReference type="ARBA" id="ARBA00008887"/>
    </source>
</evidence>
<dbReference type="Gene3D" id="1.20.1270.280">
    <property type="match status" value="1"/>
</dbReference>
<dbReference type="InterPro" id="IPR042219">
    <property type="entry name" value="AAA_lid_11_sf"/>
</dbReference>
<keyword evidence="10" id="KW-0243">Dynein</keyword>
<dbReference type="Gene3D" id="1.10.472.130">
    <property type="match status" value="1"/>
</dbReference>
<dbReference type="GO" id="GO:0005509">
    <property type="term" value="F:calcium ion binding"/>
    <property type="evidence" value="ECO:0007669"/>
    <property type="project" value="InterPro"/>
</dbReference>
<reference evidence="24" key="1">
    <citation type="submission" date="2020-03" db="EMBL/GenBank/DDBJ databases">
        <title>Studies in the Genomics of Life Span.</title>
        <authorList>
            <person name="Glass D."/>
        </authorList>
    </citation>
    <scope>NUCLEOTIDE SEQUENCE</scope>
    <source>
        <strain evidence="24">LTLLF</strain>
        <tissue evidence="24">Muscle</tissue>
    </source>
</reference>
<keyword evidence="14" id="KW-0206">Cytoskeleton</keyword>
<feature type="region of interest" description="Disordered" evidence="21">
    <location>
        <begin position="107"/>
        <end position="133"/>
    </location>
</feature>
<evidence type="ECO:0000256" key="20">
    <source>
        <dbReference type="SAM" id="Coils"/>
    </source>
</evidence>
<dbReference type="Pfam" id="PF18199">
    <property type="entry name" value="Dynein_C"/>
    <property type="match status" value="2"/>
</dbReference>
<dbReference type="InterPro" id="IPR035706">
    <property type="entry name" value="AAA_9"/>
</dbReference>
<dbReference type="Proteomes" id="UP000710432">
    <property type="component" value="Unassembled WGS sequence"/>
</dbReference>
<dbReference type="Gene3D" id="1.10.8.720">
    <property type="entry name" value="Region D6 of dynein motor"/>
    <property type="match status" value="1"/>
</dbReference>
<dbReference type="FunFam" id="1.20.1270.280:FF:000037">
    <property type="entry name" value="Dynein, axonemal, heavy chain 7"/>
    <property type="match status" value="1"/>
</dbReference>
<organism evidence="24 25">
    <name type="scientific">Microtus ochrogaster</name>
    <name type="common">Prairie vole</name>
    <dbReference type="NCBI Taxonomy" id="79684"/>
    <lineage>
        <taxon>Eukaryota</taxon>
        <taxon>Metazoa</taxon>
        <taxon>Chordata</taxon>
        <taxon>Craniata</taxon>
        <taxon>Vertebrata</taxon>
        <taxon>Euteleostomi</taxon>
        <taxon>Mammalia</taxon>
        <taxon>Eutheria</taxon>
        <taxon>Euarchontoglires</taxon>
        <taxon>Glires</taxon>
        <taxon>Rodentia</taxon>
        <taxon>Myomorpha</taxon>
        <taxon>Muroidea</taxon>
        <taxon>Cricetidae</taxon>
        <taxon>Arvicolinae</taxon>
        <taxon>Microtus</taxon>
    </lineage>
</organism>
<comment type="subcellular location">
    <subcellularLocation>
        <location evidence="1">Cell projection</location>
        <location evidence="1">Cilium</location>
        <location evidence="1">Flagellum</location>
    </subcellularLocation>
    <subcellularLocation>
        <location evidence="2">Cytoplasm</location>
        <location evidence="2">Cytoskeleton</location>
        <location evidence="2">Cilium axoneme</location>
    </subcellularLocation>
</comment>
<dbReference type="GO" id="GO:0005524">
    <property type="term" value="F:ATP binding"/>
    <property type="evidence" value="ECO:0007669"/>
    <property type="project" value="UniProtKB-KW"/>
</dbReference>
<evidence type="ECO:0000256" key="8">
    <source>
        <dbReference type="ARBA" id="ARBA00022840"/>
    </source>
</evidence>
<dbReference type="Gene3D" id="1.20.140.100">
    <property type="entry name" value="Dynein heavy chain, N-terminal domain 2"/>
    <property type="match status" value="1"/>
</dbReference>
<gene>
    <name evidence="24" type="ORF">LTLLF_149370</name>
</gene>
<dbReference type="GO" id="GO:0051959">
    <property type="term" value="F:dynein light intermediate chain binding"/>
    <property type="evidence" value="ECO:0007669"/>
    <property type="project" value="InterPro"/>
</dbReference>
<dbReference type="Pfam" id="PF03028">
    <property type="entry name" value="Dynein_heavy"/>
    <property type="match status" value="1"/>
</dbReference>
<dbReference type="InterPro" id="IPR041658">
    <property type="entry name" value="AAA_lid_11"/>
</dbReference>
<dbReference type="SUPFAM" id="SSF52540">
    <property type="entry name" value="P-loop containing nucleoside triphosphate hydrolases"/>
    <property type="match status" value="3"/>
</dbReference>
<dbReference type="InterPro" id="IPR002048">
    <property type="entry name" value="EF_hand_dom"/>
</dbReference>
<dbReference type="InterPro" id="IPR024743">
    <property type="entry name" value="Dynein_HC_stalk"/>
</dbReference>
<evidence type="ECO:0000256" key="4">
    <source>
        <dbReference type="ARBA" id="ARBA00022490"/>
    </source>
</evidence>
<keyword evidence="4" id="KW-0963">Cytoplasm</keyword>
<dbReference type="Pfam" id="PF17857">
    <property type="entry name" value="AAA_lid_1"/>
    <property type="match status" value="1"/>
</dbReference>
<keyword evidence="5" id="KW-0493">Microtubule</keyword>
<dbReference type="InterPro" id="IPR004273">
    <property type="entry name" value="Dynein_heavy_D6_P-loop"/>
</dbReference>
<dbReference type="Gene3D" id="3.10.490.20">
    <property type="match status" value="1"/>
</dbReference>
<dbReference type="EMBL" id="JAATJU010022199">
    <property type="protein sequence ID" value="KAH0511671.1"/>
    <property type="molecule type" value="Genomic_DNA"/>
</dbReference>
<evidence type="ECO:0000256" key="7">
    <source>
        <dbReference type="ARBA" id="ARBA00022741"/>
    </source>
</evidence>
<dbReference type="InterPro" id="IPR026983">
    <property type="entry name" value="DHC"/>
</dbReference>
<dbReference type="FunFam" id="3.40.50.300:FF:002141">
    <property type="entry name" value="Dynein heavy chain"/>
    <property type="match status" value="1"/>
</dbReference>
<dbReference type="Pfam" id="PF12774">
    <property type="entry name" value="AAA_6"/>
    <property type="match status" value="1"/>
</dbReference>
<dbReference type="Pfam" id="PF17852">
    <property type="entry name" value="Dynein_AAA_lid"/>
    <property type="match status" value="1"/>
</dbReference>
<dbReference type="FunFam" id="1.20.58.1120:FF:000005">
    <property type="entry name" value="Dynein, axonemal, heavy chain 12"/>
    <property type="match status" value="1"/>
</dbReference>
<keyword evidence="13" id="KW-0505">Motor protein</keyword>
<sequence>MLWKQSVALFLLKHQVHAWVKGLQQPYEEERVPSQTFRALIAAIEIRVDPVLVDPASELTGVKPQWQQTAPSFHLNINQENQFPEPYTVKNEQSYAEYMEQYGKKGKLLDQVDDSRPGPSTSRSKAKSPHKERENFRSTLVNVIIWVSSPLLSPARWRSCTFWTLPPTVSVAIGSGGFPHTCSVPSASQLTGKRVRGSCAPMHKPGSTLDDAVGAPQFATWDRQVEGQPGRAPLCAAPTCRALLTSSKVVVVMTPALFFWTASVSLALLWLEQWEAVGRSKAQGTGSSQERLLLQQPDAAGSLDKAPGTYYPLDQLPTSLPSFQHLALLEERGLQFCDGSSNKANSVDLPRHVSRSVMTSWRYPPKRYYYYIHHGIDTDHVAPMEDSWLEHVLDLVPQHLRVLTNSITVLSDEMREDYLLSVKKSIVDFVLKDPREKDDDTKTTEVPPHRAEMEVLPKPWRRSFLLACGYIRDHLNAMNPTMLAVLDLWHSTFKKLRLVDTEEFHNRQDALELSAFQNIVIRHMESAKETLLKTWFPEVQNIYYQGNKKKQLPTGDSSAKLDSFFNCAATLMTLQLQDLTLVSMQDFTNLIAQPQESVRAFEHPGFVMRLILDNNAIKFEPEFNDYIDILVNVYEVMIKAVSFVPRVETKLYSKWESKSKPTTLKPIILSEIVEAHKEKIKEVVLRESVAPTEHLKLYDKYQFLVTKKAEQDVDQFLAQNQSYEKLIEEIRKYQKLVEEIQYTSRKTVRLGMFEMHCEELIRALVKRADIICGRLIAKMFRDHQEVNTRLCDEFEKIAEKALSTPPNTAELMEMKAHIQKVESTDMVELAQRLVDSKNCLAFLIECINFSPADIRLNNSVFQWYARMGEIFDEHRKIIKDKTEQYQEGLKLRCERFVEELESYAKQAEEFQTFGDLQDVQRYLKKAQVLNGKLDAAADKIEQFNAEEEAFGWIPSVYPQRKKIQDGLNPYLRLYETAVEFSTKHRGWTEGPYHKVNPDQVEADVGNYWRGLYKLEKAFHDSPNALAMTKKVSTRVEEFKQYIPLIQVICNPGLRPRHWEAMSAIVGYPLQPADDSTVFSFIDMNLEPFLDRFEGISEAASKEYSLEKAMDKMITEWDTMEFVIHPYRESGTFILSSVDEIQMLLDDHIVKTQTMRGSPFIKPYEKQMREWEGKLLLLQEILDEWLKVQATWLYLEPIFSSPDIMSQMPEEGRRFTSVDKTWRDVMKTVVQNKHVLTVVTIERMLERLKKSNELLELILKGLNEYLEKKRLFFPSFFFLSNDELLEILSETKDPTRVQPHLKKCFEGIARVEFTETLDITHMKSSEGEVVELVDTISTAKARGQVEKWLVELERVMIKSIHKVIGDAIAAYTKNERINWVRDWPGQTVLCVSQTFWTVEVQTAIPMGQQALEDYLDKCNTQIDDIVTLVRGKLSKQNRVTLGALVVLDVHARDVLASLVRKKISDDTDFEWLSQLRYYWQENHLETKMINAGLRYGYEYLGNSPRLVITPLTDRCYRTLFGALHLHLGGAPEGPAGTGKTETTKDLAKAVAKQCVVFNCSDGLDYLALGKFFKGLLSCGAWACFDEFNRIDLEVLSVVAQQILTIQRGINAGSELLVFEGTELKLDPTCAVFITMNPGYAGRSELPDNLKALFRTVAMMVPDYAMIAEIVLYSCGFVTARPLSIKIVATYRLCSEQLSSQHHYDYGMRAVKSVLTAAGNLKLKYPNENEEILLLRSIIDVNLPKFLSHDLPLFEGITSDLFPGVKLPKPDYNDLLAAIKDNCAEMNLQMTKFFSEKILQIYEMMIVRHGFMIVGEPFGGKTSAYRVLAGALGDICEKGLMEENKVQITVLNPKSVTMGQLYGQFDLVSHEWSDGVLAVSFRAFAASPTPDRKWLIFDGPVDAVWIENMNTVLDDNKKLCLMSGEIIQMSPQMNLIFEPMDLEVASPATVSRCGMIYMEPHMLGWRPLMVSWINTLPQTVSVIQREFIEGLFDRMVPVSVEFIRRHTKELSPTSDTNLVRSLMNLIDCFMDDFADETKQKERNDRETFSLLEGIFLFSLIWSVGASCTDDDRLKFSKILRELMEGPISDLTRNKFKLQSGTEQTSSKTLTVPFPEKGTIYDYQFVPENFLLNQLNKDIYKPLIVNFSAQTTAAQTQNIIMSKLDKRRKGVFGPPLGKRMVVFVDDVNMPAREVYGAQPPIELLRQWLDHWNWYDLKDCSVIKLVDIQIMCAMGPPGGGRNPITPRYMRHFNIVTINEFSDKSMFTIFSRILTWHLRTCYKFPDDFLDLTTQIVNGTMALYKDAMKNLLPTPAKSHYLFNLRDFSRVIQGVCLSRPETAENKEAIKRLWVHEVLRVYYDRLLDNADRSWLINYIQEVLKNYMQEDFHELFSSLDFDYDGIVEEDDLRSLMFCDFHDPKREDTCYREIADVDLLRMIVESHLEEYNNMSKKPMNLVLFRFAIEHISRISRILKQPRSHALLVGVGGSGRQSVTRLAAHMADFSVFQVEISKGYGTNEWREDLKVILRKCAEGDMQGVFLFTDTQIKRESFLEDINNLLNAGEVPNLFALDEKQEICEKMRQLDRQRDKTKQTDGSPIALFNMFIDRCRNQLHVVLAMSPIGDAFRIRLRKFPALVNCCTIDWFQSWPEDALEAVASRFLEEIEMSEEIREGCIEMCKSFHTSTIDLSTSFHNELQRYNYVTPTSYLELISTFKLLLEKKRNEVMKMKKRYEVGLDKLDSAASQVATMQYELEALHPQLKVASREVDDMMLIIERESMEVAKTEKIVKADEIVANDQAMAAKAIKDECDADLAGALPILESALAALDTLTAQDITVVKSMKSPPAGVKLVMEAICILKGIKADKIPDPTGSGKKIEDFWGPAKRLLGDIRFLQSLHEYDKDNIPPAYMNIIRKSYIPNPDFVPEKIRNASTAAEGLCKWVIAMDSYDKVAKIVAPKKIKLAAAEGELKIAMDGLRKKQAALHEVQDKLAKLQDTLELNKQKKADLENQVDLCSKKLERAEQLIGGLGGEKTRWSNSALELGQLYINLTGDILISSGVVAYLGAFTSNYRQNQTKEWSESCKGRDIPCSDDYSLMGTLGEAVTIRAWNIAGLPSDSFSIDNGIIIMNARRWPLMIDPQGQANKWIKNMEKSNSLQLIKLNDPDYVRTLENCIQFGTPVLLENVGEELDPILEPLLLKQTFKQGGSTCIRLGDATIEYAPDFRFYITTKLRNPHYLPETSVTLLNFMITTEGMQDQLLGIVVARERPDLEEEKQALILQGAENKRQLKEIEDKILEVLSSSEGNILEDETAIKILSSSKALANEISQKQEVAEETERKIDDTRMGYRPIAVHSSILFFSIADLANIEPMYQYSLTWFINLFILSIENSEKSEILPKRLQILKDHFTYSLYVNICRSLFEKDKMLFSFCLTVNLLIHDNAEPHHEVFPEEWENKASDFQRMLIIRCLRPDKVIPMLQEFIIKKLGRPFIEPPPFDLSKAFGDSNCCAPLIFVLSPGADPMAALLKFADDQGYGGSKLSSLSLGQGQGPIAMKMLEKAVKDGTWVVLQNCHLATSWMPTLEKVCEELSPETTHPDFRIWLTSYPSPNFPVSVLQNGVKMTNEAPKGLRANIIRSYLMDPISDPEFFGSCKKPNEFKKLLYGLCFFHALVQERRKFGPLGWNIPYEFNETDLRISVQQLHMFLNQYEELPYDALRYMTGECNYGGRVTDDWDRRTLRSILNKFFCTELVENADYKFDSSGIYFVPPPGDHKSYIEYTKTLPLTPSPEIFGMNANADITKDQSETQLLFDNILLTQSRSSGSGAKSSDEVVDEVAGDILGKLPNNFDIESAMRRYPTTYTQSMNTVLVQEMGRFNKLLMTIRESCINIQKAIKGLVVMSTELEEVVSSILNVKIPGMWMGKSYPSLKPLGSYVNDFLARLKFLQQWYEVGPPPVFWLSGFFFTQAFLTGAQQNYARKFTIPIDLLGFDYEVMDDKEYKNPPEDGNTGPFHRDSRVHVRCLSRVTLSGFTLPSSVSGGTGSSKAVLEVPKQHGAEAHHKVSVCASEEDRAKVFELALGTLRQEHGEFMASLVCGYPETLSPKMWLKPCKRSDIPKRPSYVAPLYKTSERSGTLSTTGHSTNFVIAMILPSDQPKEHWIGRGVALLCQLNA</sequence>
<accession>A0A8J6KVH5</accession>
<feature type="signal peptide" evidence="22">
    <location>
        <begin position="1"/>
        <end position="18"/>
    </location>
</feature>
<dbReference type="PANTHER" id="PTHR22878:SF66">
    <property type="entry name" value="DYNEIN AXONEMAL HEAVY CHAIN 7"/>
    <property type="match status" value="1"/>
</dbReference>
<dbReference type="FunFam" id="1.10.287.2620:FF:000002">
    <property type="entry name" value="Dynein heavy chain 2, axonemal"/>
    <property type="match status" value="1"/>
</dbReference>
<keyword evidence="11 20" id="KW-0175">Coiled coil</keyword>
<evidence type="ECO:0000256" key="5">
    <source>
        <dbReference type="ARBA" id="ARBA00022701"/>
    </source>
</evidence>
<proteinExistence type="inferred from homology"/>
<dbReference type="FunFam" id="1.10.8.710:FF:000004">
    <property type="entry name" value="Dynein axonemal heavy chain 6"/>
    <property type="match status" value="1"/>
</dbReference>
<dbReference type="Gene3D" id="3.40.50.300">
    <property type="entry name" value="P-loop containing nucleotide triphosphate hydrolases"/>
    <property type="match status" value="5"/>
</dbReference>
<evidence type="ECO:0000256" key="1">
    <source>
        <dbReference type="ARBA" id="ARBA00004230"/>
    </source>
</evidence>
<dbReference type="Gene3D" id="1.10.8.710">
    <property type="match status" value="1"/>
</dbReference>
<dbReference type="Pfam" id="PF12781">
    <property type="entry name" value="AAA_9"/>
    <property type="match status" value="1"/>
</dbReference>
<dbReference type="GO" id="GO:0008569">
    <property type="term" value="F:minus-end-directed microtubule motor activity"/>
    <property type="evidence" value="ECO:0007669"/>
    <property type="project" value="InterPro"/>
</dbReference>
<evidence type="ECO:0000256" key="12">
    <source>
        <dbReference type="ARBA" id="ARBA00023069"/>
    </source>
</evidence>
<dbReference type="InterPro" id="IPR042222">
    <property type="entry name" value="Dynein_2_N"/>
</dbReference>
<comment type="similarity">
    <text evidence="3">Belongs to the dynein heavy chain family.</text>
</comment>
<keyword evidence="6" id="KW-0677">Repeat</keyword>
<comment type="subunit">
    <text evidence="16">The dynein complex consists of at least two heavy chains and a number of intermediate and light chains.</text>
</comment>
<dbReference type="Gene3D" id="6.10.140.1060">
    <property type="match status" value="1"/>
</dbReference>
<dbReference type="GO" id="GO:0005874">
    <property type="term" value="C:microtubule"/>
    <property type="evidence" value="ECO:0007669"/>
    <property type="project" value="UniProtKB-KW"/>
</dbReference>
<dbReference type="InterPro" id="IPR027417">
    <property type="entry name" value="P-loop_NTPase"/>
</dbReference>
<dbReference type="InterPro" id="IPR041228">
    <property type="entry name" value="Dynein_C"/>
</dbReference>
<evidence type="ECO:0000256" key="9">
    <source>
        <dbReference type="ARBA" id="ARBA00022846"/>
    </source>
</evidence>
<dbReference type="GO" id="GO:0045505">
    <property type="term" value="F:dynein intermediate chain binding"/>
    <property type="evidence" value="ECO:0007669"/>
    <property type="project" value="InterPro"/>
</dbReference>
<evidence type="ECO:0000256" key="2">
    <source>
        <dbReference type="ARBA" id="ARBA00004430"/>
    </source>
</evidence>
<dbReference type="FunFam" id="1.10.8.1220:FF:000001">
    <property type="entry name" value="Dynein axonemal heavy chain 5"/>
    <property type="match status" value="1"/>
</dbReference>
<dbReference type="FunFam" id="1.20.1270.280:FF:000038">
    <property type="entry name" value="AT13908p"/>
    <property type="match status" value="1"/>
</dbReference>
<dbReference type="Gene3D" id="1.20.58.1120">
    <property type="match status" value="1"/>
</dbReference>
<dbReference type="InterPro" id="IPR035699">
    <property type="entry name" value="AAA_6"/>
</dbReference>
<evidence type="ECO:0000256" key="16">
    <source>
        <dbReference type="ARBA" id="ARBA00062885"/>
    </source>
</evidence>
<dbReference type="InterPro" id="IPR013602">
    <property type="entry name" value="Dynein_heavy_linker"/>
</dbReference>
<keyword evidence="15" id="KW-0966">Cell projection</keyword>
<dbReference type="Pfam" id="PF08393">
    <property type="entry name" value="DHC_N2"/>
    <property type="match status" value="1"/>
</dbReference>
<dbReference type="Pfam" id="PF12775">
    <property type="entry name" value="AAA_7"/>
    <property type="match status" value="1"/>
</dbReference>
<dbReference type="FunFam" id="3.40.50.300:FF:001328">
    <property type="entry name" value="Dynein heavy chain 6, axonemal"/>
    <property type="match status" value="1"/>
</dbReference>
<dbReference type="Pfam" id="PF12780">
    <property type="entry name" value="AAA_8"/>
    <property type="match status" value="1"/>
</dbReference>
<dbReference type="InterPro" id="IPR043157">
    <property type="entry name" value="Dynein_AAA1S"/>
</dbReference>